<reference evidence="3 4" key="1">
    <citation type="journal article" date="2019" name="Environ. Microbiol.">
        <title>Species interactions and distinct microbial communities in high Arctic permafrost affected cryosols are associated with the CH4 and CO2 gas fluxes.</title>
        <authorList>
            <person name="Altshuler I."/>
            <person name="Hamel J."/>
            <person name="Turney S."/>
            <person name="Magnuson E."/>
            <person name="Levesque R."/>
            <person name="Greer C."/>
            <person name="Whyte L.G."/>
        </authorList>
    </citation>
    <scope>NUCLEOTIDE SEQUENCE [LARGE SCALE GENOMIC DNA]</scope>
    <source>
        <strain evidence="3 4">S06.C</strain>
    </source>
</reference>
<organism evidence="3 4">
    <name type="scientific">Variovorax guangxiensis</name>
    <dbReference type="NCBI Taxonomy" id="1775474"/>
    <lineage>
        <taxon>Bacteria</taxon>
        <taxon>Pseudomonadati</taxon>
        <taxon>Pseudomonadota</taxon>
        <taxon>Betaproteobacteria</taxon>
        <taxon>Burkholderiales</taxon>
        <taxon>Comamonadaceae</taxon>
        <taxon>Variovorax</taxon>
    </lineage>
</organism>
<dbReference type="EMBL" id="RCZI01000002">
    <property type="protein sequence ID" value="TPG29275.1"/>
    <property type="molecule type" value="Genomic_DNA"/>
</dbReference>
<feature type="signal peptide" evidence="2">
    <location>
        <begin position="1"/>
        <end position="20"/>
    </location>
</feature>
<dbReference type="OrthoDB" id="8702738at2"/>
<name>A0A502DUZ0_9BURK</name>
<evidence type="ECO:0000256" key="2">
    <source>
        <dbReference type="SAM" id="SignalP"/>
    </source>
</evidence>
<feature type="region of interest" description="Disordered" evidence="1">
    <location>
        <begin position="31"/>
        <end position="55"/>
    </location>
</feature>
<dbReference type="PROSITE" id="PS51257">
    <property type="entry name" value="PROKAR_LIPOPROTEIN"/>
    <property type="match status" value="1"/>
</dbReference>
<keyword evidence="2" id="KW-0732">Signal</keyword>
<evidence type="ECO:0008006" key="5">
    <source>
        <dbReference type="Google" id="ProtNLM"/>
    </source>
</evidence>
<evidence type="ECO:0000256" key="1">
    <source>
        <dbReference type="SAM" id="MobiDB-lite"/>
    </source>
</evidence>
<protein>
    <recommendedName>
        <fullName evidence="5">Transferrin-binding protein B C-lobe/N-lobe beta barrel domain-containing protein</fullName>
    </recommendedName>
</protein>
<accession>A0A502DUZ0</accession>
<sequence length="280" mass="26669">MKNKLLLPSLLSIALLQACGGGGGGDGDGGASIAPVGVAEPAPGSGGTPATPASANTGAVSAPFVAGTTPRYQLTFPDGQSFGRLDSFVQASSGAMTTLGGTVLSGDSASKEIAGDATFAMGRWAKGTVTRSSGAETLTGTDNRAYHYLAVNALAAFPASGAKTCDAGVFTAPTYASGGTSTSATGTASGSASLVFGASGAAVTGVVNVTAAGASGSASLNGTAQGVNSVAITGAYLSSGAGAAIQIGDAGNDAYIVAATYSAVLANGARYIGVAKFRCV</sequence>
<evidence type="ECO:0000313" key="4">
    <source>
        <dbReference type="Proteomes" id="UP000319212"/>
    </source>
</evidence>
<dbReference type="RefSeq" id="WP_140841645.1">
    <property type="nucleotide sequence ID" value="NZ_RCZI01000002.1"/>
</dbReference>
<feature type="chain" id="PRO_5021229643" description="Transferrin-binding protein B C-lobe/N-lobe beta barrel domain-containing protein" evidence="2">
    <location>
        <begin position="21"/>
        <end position="280"/>
    </location>
</feature>
<dbReference type="Proteomes" id="UP000319212">
    <property type="component" value="Unassembled WGS sequence"/>
</dbReference>
<proteinExistence type="predicted"/>
<dbReference type="AlphaFoldDB" id="A0A502DUZ0"/>
<evidence type="ECO:0000313" key="3">
    <source>
        <dbReference type="EMBL" id="TPG29275.1"/>
    </source>
</evidence>
<comment type="caution">
    <text evidence="3">The sequence shown here is derived from an EMBL/GenBank/DDBJ whole genome shotgun (WGS) entry which is preliminary data.</text>
</comment>
<gene>
    <name evidence="3" type="ORF">EAH82_11065</name>
</gene>